<reference evidence="1 2" key="1">
    <citation type="submission" date="2016-02" db="EMBL/GenBank/DDBJ databases">
        <authorList>
            <consortium name="Pathogen Informatics"/>
        </authorList>
    </citation>
    <scope>NUCLEOTIDE SEQUENCE [LARGE SCALE GENOMIC DNA]</scope>
    <source>
        <strain evidence="1 2">LSS79</strain>
    </source>
</reference>
<dbReference type="Proteomes" id="UP000075193">
    <property type="component" value="Unassembled WGS sequence"/>
</dbReference>
<dbReference type="NCBIfam" id="TIGR01637">
    <property type="entry name" value="phage_arpU"/>
    <property type="match status" value="1"/>
</dbReference>
<sequence length="132" mass="15649">MDLKQLAKRKLKEFHRWCRISNLFHEQTESFDNWLIPSLEFDPEDYKGRIYDWQREAPEEVNEIIKAVNAIAKPRHRAVLIMSYILPEKIRSAEQAQQLGIKSSTYYLAKNKALEEFASQYRSGILERYRGG</sequence>
<dbReference type="RefSeq" id="WP_052506804.1">
    <property type="nucleotide sequence ID" value="NZ_CEDF01000015.1"/>
</dbReference>
<accession>A0A0Z8KLY1</accession>
<name>A0A0Z8KLY1_STRSU</name>
<proteinExistence type="predicted"/>
<dbReference type="InterPro" id="IPR010861">
    <property type="entry name" value="DUF1492"/>
</dbReference>
<gene>
    <name evidence="1" type="ORF">ERS132441_01021</name>
</gene>
<dbReference type="EMBL" id="FIIC01000009">
    <property type="protein sequence ID" value="CYV74697.1"/>
    <property type="molecule type" value="Genomic_DNA"/>
</dbReference>
<dbReference type="Pfam" id="PF07374">
    <property type="entry name" value="DUF1492"/>
    <property type="match status" value="1"/>
</dbReference>
<evidence type="ECO:0000313" key="2">
    <source>
        <dbReference type="Proteomes" id="UP000075193"/>
    </source>
</evidence>
<protein>
    <submittedName>
        <fullName evidence="1">Phage encoded ArpU family transcriptional regulator</fullName>
    </submittedName>
</protein>
<evidence type="ECO:0000313" key="1">
    <source>
        <dbReference type="EMBL" id="CYV74697.1"/>
    </source>
</evidence>
<organism evidence="1 2">
    <name type="scientific">Streptococcus suis</name>
    <dbReference type="NCBI Taxonomy" id="1307"/>
    <lineage>
        <taxon>Bacteria</taxon>
        <taxon>Bacillati</taxon>
        <taxon>Bacillota</taxon>
        <taxon>Bacilli</taxon>
        <taxon>Lactobacillales</taxon>
        <taxon>Streptococcaceae</taxon>
        <taxon>Streptococcus</taxon>
    </lineage>
</organism>
<dbReference type="InterPro" id="IPR006524">
    <property type="entry name" value="ArpU-like"/>
</dbReference>
<dbReference type="AlphaFoldDB" id="A0A0Z8KLY1"/>